<feature type="domain" description="Cyclic nucleotide-binding" evidence="1">
    <location>
        <begin position="18"/>
        <end position="98"/>
    </location>
</feature>
<evidence type="ECO:0000313" key="3">
    <source>
        <dbReference type="Proteomes" id="UP000808337"/>
    </source>
</evidence>
<name>A0A9D7XQ84_9BACT</name>
<protein>
    <submittedName>
        <fullName evidence="2">Crp/Fnr family transcriptional regulator</fullName>
    </submittedName>
</protein>
<dbReference type="Gene3D" id="2.60.120.10">
    <property type="entry name" value="Jelly Rolls"/>
    <property type="match status" value="1"/>
</dbReference>
<accession>A0A9D7XQ84</accession>
<dbReference type="InterPro" id="IPR014710">
    <property type="entry name" value="RmlC-like_jellyroll"/>
</dbReference>
<dbReference type="InterPro" id="IPR000595">
    <property type="entry name" value="cNMP-bd_dom"/>
</dbReference>
<dbReference type="EMBL" id="JADKGY010000029">
    <property type="protein sequence ID" value="MBK9983920.1"/>
    <property type="molecule type" value="Genomic_DNA"/>
</dbReference>
<dbReference type="Proteomes" id="UP000808337">
    <property type="component" value="Unassembled WGS sequence"/>
</dbReference>
<sequence length="178" mass="20955">MTESEFESFLSGFRREFVPRKYFLLKAGQVCNDHSYLNVGSTRTYTMDDKGGEHILFFAFEDWWVGDLESLETGLPSNLYIQAIEDCELLCISKMDLIKQKACIPKIQEWHNAKISKTHYRTLNRLAEVKSQTPEERYVNLINKHPQIFQRIPLQYIASYLDIEPQSLSRLRKRLSEK</sequence>
<evidence type="ECO:0000313" key="2">
    <source>
        <dbReference type="EMBL" id="MBK9983920.1"/>
    </source>
</evidence>
<organism evidence="2 3">
    <name type="scientific">Candidatus Opimibacter skivensis</name>
    <dbReference type="NCBI Taxonomy" id="2982028"/>
    <lineage>
        <taxon>Bacteria</taxon>
        <taxon>Pseudomonadati</taxon>
        <taxon>Bacteroidota</taxon>
        <taxon>Saprospiria</taxon>
        <taxon>Saprospirales</taxon>
        <taxon>Saprospiraceae</taxon>
        <taxon>Candidatus Opimibacter</taxon>
    </lineage>
</organism>
<evidence type="ECO:0000259" key="1">
    <source>
        <dbReference type="Pfam" id="PF00027"/>
    </source>
</evidence>
<dbReference type="SUPFAM" id="SSF51206">
    <property type="entry name" value="cAMP-binding domain-like"/>
    <property type="match status" value="1"/>
</dbReference>
<dbReference type="CDD" id="cd00038">
    <property type="entry name" value="CAP_ED"/>
    <property type="match status" value="1"/>
</dbReference>
<dbReference type="AlphaFoldDB" id="A0A9D7XQ84"/>
<gene>
    <name evidence="2" type="ORF">IPP15_16395</name>
</gene>
<comment type="caution">
    <text evidence="2">The sequence shown here is derived from an EMBL/GenBank/DDBJ whole genome shotgun (WGS) entry which is preliminary data.</text>
</comment>
<dbReference type="Pfam" id="PF00027">
    <property type="entry name" value="cNMP_binding"/>
    <property type="match status" value="1"/>
</dbReference>
<proteinExistence type="predicted"/>
<reference evidence="2 3" key="1">
    <citation type="submission" date="2020-10" db="EMBL/GenBank/DDBJ databases">
        <title>Connecting structure to function with the recovery of over 1000 high-quality activated sludge metagenome-assembled genomes encoding full-length rRNA genes using long-read sequencing.</title>
        <authorList>
            <person name="Singleton C.M."/>
            <person name="Petriglieri F."/>
            <person name="Kristensen J.M."/>
            <person name="Kirkegaard R.H."/>
            <person name="Michaelsen T.Y."/>
            <person name="Andersen M.H."/>
            <person name="Karst S.M."/>
            <person name="Dueholm M.S."/>
            <person name="Nielsen P.H."/>
            <person name="Albertsen M."/>
        </authorList>
    </citation>
    <scope>NUCLEOTIDE SEQUENCE [LARGE SCALE GENOMIC DNA]</scope>
    <source>
        <strain evidence="2">Ribe_18-Q3-R11-54_MAXAC.273</strain>
    </source>
</reference>
<dbReference type="InterPro" id="IPR018490">
    <property type="entry name" value="cNMP-bd_dom_sf"/>
</dbReference>